<dbReference type="GO" id="GO:0009252">
    <property type="term" value="P:peptidoglycan biosynthetic process"/>
    <property type="evidence" value="ECO:0007669"/>
    <property type="project" value="UniProtKB-UniRule"/>
</dbReference>
<keyword evidence="10" id="KW-1185">Reference proteome</keyword>
<dbReference type="GO" id="GO:0071555">
    <property type="term" value="P:cell wall organization"/>
    <property type="evidence" value="ECO:0007669"/>
    <property type="project" value="UniProtKB-KW"/>
</dbReference>
<dbReference type="GO" id="GO:0008360">
    <property type="term" value="P:regulation of cell shape"/>
    <property type="evidence" value="ECO:0007669"/>
    <property type="project" value="UniProtKB-KW"/>
</dbReference>
<evidence type="ECO:0000256" key="3">
    <source>
        <dbReference type="ARBA" id="ARBA00022960"/>
    </source>
</evidence>
<dbReference type="Gene3D" id="3.40.50.1860">
    <property type="match status" value="2"/>
</dbReference>
<dbReference type="FunFam" id="3.40.50.1860:FF:000002">
    <property type="entry name" value="Glutamate racemase"/>
    <property type="match status" value="1"/>
</dbReference>
<dbReference type="GO" id="GO:0008881">
    <property type="term" value="F:glutamate racemase activity"/>
    <property type="evidence" value="ECO:0007669"/>
    <property type="project" value="UniProtKB-UniRule"/>
</dbReference>
<feature type="active site" description="Proton donor/acceptor" evidence="8">
    <location>
        <position position="186"/>
    </location>
</feature>
<dbReference type="InterPro" id="IPR033134">
    <property type="entry name" value="Asp/Glu_racemase_AS_2"/>
</dbReference>
<feature type="binding site" evidence="8">
    <location>
        <begin position="11"/>
        <end position="12"/>
    </location>
    <ligand>
        <name>substrate</name>
    </ligand>
</feature>
<dbReference type="InterPro" id="IPR018187">
    <property type="entry name" value="Asp/Glu_racemase_AS_1"/>
</dbReference>
<evidence type="ECO:0000313" key="9">
    <source>
        <dbReference type="EMBL" id="QGH37015.1"/>
    </source>
</evidence>
<evidence type="ECO:0000256" key="4">
    <source>
        <dbReference type="ARBA" id="ARBA00022984"/>
    </source>
</evidence>
<dbReference type="NCBIfam" id="TIGR00067">
    <property type="entry name" value="glut_race"/>
    <property type="match status" value="1"/>
</dbReference>
<dbReference type="InterPro" id="IPR015942">
    <property type="entry name" value="Asp/Glu/hydantoin_racemase"/>
</dbReference>
<dbReference type="SUPFAM" id="SSF53681">
    <property type="entry name" value="Aspartate/glutamate racemase"/>
    <property type="match status" value="2"/>
</dbReference>
<dbReference type="PANTHER" id="PTHR21198">
    <property type="entry name" value="GLUTAMATE RACEMASE"/>
    <property type="match status" value="1"/>
</dbReference>
<keyword evidence="5 8" id="KW-0413">Isomerase</keyword>
<feature type="binding site" evidence="8">
    <location>
        <begin position="43"/>
        <end position="44"/>
    </location>
    <ligand>
        <name>substrate</name>
    </ligand>
</feature>
<dbReference type="UniPathway" id="UPA00219"/>
<dbReference type="PROSITE" id="PS00924">
    <property type="entry name" value="ASP_GLU_RACEMASE_2"/>
    <property type="match status" value="1"/>
</dbReference>
<dbReference type="PROSITE" id="PS00923">
    <property type="entry name" value="ASP_GLU_RACEMASE_1"/>
    <property type="match status" value="1"/>
</dbReference>
<organism evidence="9 10">
    <name type="scientific">Gracilibacillus salitolerans</name>
    <dbReference type="NCBI Taxonomy" id="2663022"/>
    <lineage>
        <taxon>Bacteria</taxon>
        <taxon>Bacillati</taxon>
        <taxon>Bacillota</taxon>
        <taxon>Bacilli</taxon>
        <taxon>Bacillales</taxon>
        <taxon>Bacillaceae</taxon>
        <taxon>Gracilibacillus</taxon>
    </lineage>
</organism>
<comment type="function">
    <text evidence="8">Provides the (R)-glutamate required for cell wall biosynthesis.</text>
</comment>
<reference evidence="9 10" key="1">
    <citation type="submission" date="2019-11" db="EMBL/GenBank/DDBJ databases">
        <title>Gracilibacillus salitolerans sp. nov., a moderate halophile isolated from a saline soil in northwest China.</title>
        <authorList>
            <person name="Gan L."/>
        </authorList>
    </citation>
    <scope>NUCLEOTIDE SEQUENCE [LARGE SCALE GENOMIC DNA]</scope>
    <source>
        <strain evidence="9 10">SCU50</strain>
    </source>
</reference>
<accession>A0A5Q2TQG4</accession>
<evidence type="ECO:0000256" key="2">
    <source>
        <dbReference type="ARBA" id="ARBA00013090"/>
    </source>
</evidence>
<comment type="similarity">
    <text evidence="8">Belongs to the aspartate/glutamate racemases family.</text>
</comment>
<feature type="active site" description="Proton donor/acceptor" evidence="8">
    <location>
        <position position="74"/>
    </location>
</feature>
<name>A0A5Q2TQG4_9BACI</name>
<dbReference type="EMBL" id="CP045915">
    <property type="protein sequence ID" value="QGH37015.1"/>
    <property type="molecule type" value="Genomic_DNA"/>
</dbReference>
<proteinExistence type="inferred from homology"/>
<sequence>MIVKQPIGVIDSGVGGLTVASELIRQLPKESIIYLGDTKRCPYGPRPKEEVIQYTWEMVHFLLERDIKMLVIACNTATAFTLDQLREELTIPVVGVIQPGARAAITSSRTAEIGVVGTEGTISSKAYVDTLRQINTDIEVHDLACPRFVPLVEKGIVHGEEAYQVVSETLQPLKQFFNMDTLILGCTHYPMIKALIQEEVGSTVTVISSGEETAREVSTILEYQNKLYQGDQVPQHHFYTTGNVGVFHEIASRWLNQKIDAVDKIELNTVRSLGKT</sequence>
<evidence type="ECO:0000313" key="10">
    <source>
        <dbReference type="Proteomes" id="UP000339690"/>
    </source>
</evidence>
<evidence type="ECO:0000256" key="6">
    <source>
        <dbReference type="ARBA" id="ARBA00023316"/>
    </source>
</evidence>
<dbReference type="NCBIfam" id="NF002035">
    <property type="entry name" value="PRK00865.1-3"/>
    <property type="match status" value="1"/>
</dbReference>
<dbReference type="PANTHER" id="PTHR21198:SF2">
    <property type="entry name" value="GLUTAMATE RACEMASE"/>
    <property type="match status" value="1"/>
</dbReference>
<comment type="pathway">
    <text evidence="8">Cell wall biogenesis; peptidoglycan biosynthesis.</text>
</comment>
<feature type="binding site" evidence="8">
    <location>
        <begin position="187"/>
        <end position="188"/>
    </location>
    <ligand>
        <name>substrate</name>
    </ligand>
</feature>
<feature type="binding site" evidence="8">
    <location>
        <begin position="75"/>
        <end position="76"/>
    </location>
    <ligand>
        <name>substrate</name>
    </ligand>
</feature>
<dbReference type="InterPro" id="IPR001920">
    <property type="entry name" value="Asp/Glu_race"/>
</dbReference>
<evidence type="ECO:0000256" key="8">
    <source>
        <dbReference type="HAMAP-Rule" id="MF_00258"/>
    </source>
</evidence>
<keyword evidence="3 8" id="KW-0133">Cell shape</keyword>
<protein>
    <recommendedName>
        <fullName evidence="7 8">Glutamate racemase</fullName>
        <ecNumber evidence="2 8">5.1.1.3</ecNumber>
    </recommendedName>
</protein>
<gene>
    <name evidence="9" type="primary">racE</name>
    <name evidence="8" type="synonym">murI</name>
    <name evidence="9" type="ORF">GI584_14675</name>
</gene>
<dbReference type="Proteomes" id="UP000339690">
    <property type="component" value="Chromosome"/>
</dbReference>
<evidence type="ECO:0000256" key="5">
    <source>
        <dbReference type="ARBA" id="ARBA00023235"/>
    </source>
</evidence>
<dbReference type="InterPro" id="IPR004391">
    <property type="entry name" value="Glu_race"/>
</dbReference>
<dbReference type="HAMAP" id="MF_00258">
    <property type="entry name" value="Glu_racemase"/>
    <property type="match status" value="1"/>
</dbReference>
<keyword evidence="4 8" id="KW-0573">Peptidoglycan synthesis</keyword>
<evidence type="ECO:0000256" key="1">
    <source>
        <dbReference type="ARBA" id="ARBA00001602"/>
    </source>
</evidence>
<dbReference type="GO" id="GO:0042802">
    <property type="term" value="F:identical protein binding"/>
    <property type="evidence" value="ECO:0007669"/>
    <property type="project" value="UniProtKB-ARBA"/>
</dbReference>
<dbReference type="AlphaFoldDB" id="A0A5Q2TQG4"/>
<dbReference type="Pfam" id="PF01177">
    <property type="entry name" value="Asp_Glu_race"/>
    <property type="match status" value="1"/>
</dbReference>
<keyword evidence="6 8" id="KW-0961">Cell wall biogenesis/degradation</keyword>
<dbReference type="EC" id="5.1.1.3" evidence="2 8"/>
<evidence type="ECO:0000256" key="7">
    <source>
        <dbReference type="ARBA" id="ARBA00070053"/>
    </source>
</evidence>
<comment type="catalytic activity">
    <reaction evidence="1 8">
        <text>L-glutamate = D-glutamate</text>
        <dbReference type="Rhea" id="RHEA:12813"/>
        <dbReference type="ChEBI" id="CHEBI:29985"/>
        <dbReference type="ChEBI" id="CHEBI:29986"/>
        <dbReference type="EC" id="5.1.1.3"/>
    </reaction>
</comment>
<dbReference type="KEGG" id="grc:GI584_14675"/>